<protein>
    <submittedName>
        <fullName evidence="2">Uncharacterized protein</fullName>
    </submittedName>
</protein>
<sequence length="116" mass="13198">MQVNCVERQGADVPRVGDVDAGERHHHLQGRCASPSSLRLIHWARLSGRSSSSKTSKVWWTERRTPRRCKVSTVDALMRSEESWTEASRYKLSRTHERSPSLQPRASATSSARDIR</sequence>
<gene>
    <name evidence="2" type="ORF">GCM10023205_46050</name>
</gene>
<evidence type="ECO:0000313" key="2">
    <source>
        <dbReference type="EMBL" id="GAA4974237.1"/>
    </source>
</evidence>
<name>A0ABP9HM97_9ACTN</name>
<feature type="compositionally biased region" description="Polar residues" evidence="1">
    <location>
        <begin position="100"/>
        <end position="116"/>
    </location>
</feature>
<keyword evidence="3" id="KW-1185">Reference proteome</keyword>
<comment type="caution">
    <text evidence="2">The sequence shown here is derived from an EMBL/GenBank/DDBJ whole genome shotgun (WGS) entry which is preliminary data.</text>
</comment>
<accession>A0ABP9HM97</accession>
<reference evidence="3" key="1">
    <citation type="journal article" date="2019" name="Int. J. Syst. Evol. Microbiol.">
        <title>The Global Catalogue of Microorganisms (GCM) 10K type strain sequencing project: providing services to taxonomists for standard genome sequencing and annotation.</title>
        <authorList>
            <consortium name="The Broad Institute Genomics Platform"/>
            <consortium name="The Broad Institute Genome Sequencing Center for Infectious Disease"/>
            <person name="Wu L."/>
            <person name="Ma J."/>
        </authorList>
    </citation>
    <scope>NUCLEOTIDE SEQUENCE [LARGE SCALE GENOMIC DNA]</scope>
    <source>
        <strain evidence="3">JCM 17986</strain>
    </source>
</reference>
<feature type="region of interest" description="Disordered" evidence="1">
    <location>
        <begin position="88"/>
        <end position="116"/>
    </location>
</feature>
<dbReference type="Proteomes" id="UP001500466">
    <property type="component" value="Unassembled WGS sequence"/>
</dbReference>
<organism evidence="2 3">
    <name type="scientific">Yinghuangia aomiensis</name>
    <dbReference type="NCBI Taxonomy" id="676205"/>
    <lineage>
        <taxon>Bacteria</taxon>
        <taxon>Bacillati</taxon>
        <taxon>Actinomycetota</taxon>
        <taxon>Actinomycetes</taxon>
        <taxon>Kitasatosporales</taxon>
        <taxon>Streptomycetaceae</taxon>
        <taxon>Yinghuangia</taxon>
    </lineage>
</organism>
<proteinExistence type="predicted"/>
<evidence type="ECO:0000256" key="1">
    <source>
        <dbReference type="SAM" id="MobiDB-lite"/>
    </source>
</evidence>
<dbReference type="EMBL" id="BAABHS010000016">
    <property type="protein sequence ID" value="GAA4974237.1"/>
    <property type="molecule type" value="Genomic_DNA"/>
</dbReference>
<evidence type="ECO:0000313" key="3">
    <source>
        <dbReference type="Proteomes" id="UP001500466"/>
    </source>
</evidence>